<dbReference type="Pfam" id="PF01384">
    <property type="entry name" value="PHO4"/>
    <property type="match status" value="1"/>
</dbReference>
<feature type="transmembrane region" description="Helical" evidence="6">
    <location>
        <begin position="65"/>
        <end position="87"/>
    </location>
</feature>
<evidence type="ECO:0000313" key="7">
    <source>
        <dbReference type="EMBL" id="HEN28611.1"/>
    </source>
</evidence>
<keyword evidence="2 6" id="KW-0813">Transport</keyword>
<keyword evidence="6" id="KW-0592">Phosphate transport</keyword>
<feature type="transmembrane region" description="Helical" evidence="6">
    <location>
        <begin position="279"/>
        <end position="303"/>
    </location>
</feature>
<feature type="transmembrane region" description="Helical" evidence="6">
    <location>
        <begin position="315"/>
        <end position="336"/>
    </location>
</feature>
<dbReference type="GO" id="GO:0035435">
    <property type="term" value="P:phosphate ion transmembrane transport"/>
    <property type="evidence" value="ECO:0007669"/>
    <property type="project" value="TreeGrafter"/>
</dbReference>
<keyword evidence="5 6" id="KW-0472">Membrane</keyword>
<comment type="similarity">
    <text evidence="6">Belongs to the inorganic phosphate transporter (PiT) (TC 2.A.20) family.</text>
</comment>
<dbReference type="InterPro" id="IPR001204">
    <property type="entry name" value="Phos_transporter"/>
</dbReference>
<evidence type="ECO:0000256" key="6">
    <source>
        <dbReference type="RuleBase" id="RU363058"/>
    </source>
</evidence>
<feature type="transmembrane region" description="Helical" evidence="6">
    <location>
        <begin position="246"/>
        <end position="267"/>
    </location>
</feature>
<gene>
    <name evidence="7" type="ORF">ENQ77_08230</name>
</gene>
<feature type="transmembrane region" description="Helical" evidence="6">
    <location>
        <begin position="205"/>
        <end position="226"/>
    </location>
</feature>
<dbReference type="EMBL" id="DSOL01000234">
    <property type="protein sequence ID" value="HEN28611.1"/>
    <property type="molecule type" value="Genomic_DNA"/>
</dbReference>
<accession>A0A7C2P2L1</accession>
<dbReference type="GO" id="GO:0005315">
    <property type="term" value="F:phosphate transmembrane transporter activity"/>
    <property type="evidence" value="ECO:0007669"/>
    <property type="project" value="InterPro"/>
</dbReference>
<dbReference type="PANTHER" id="PTHR11101">
    <property type="entry name" value="PHOSPHATE TRANSPORTER"/>
    <property type="match status" value="1"/>
</dbReference>
<feature type="transmembrane region" description="Helical" evidence="6">
    <location>
        <begin position="124"/>
        <end position="146"/>
    </location>
</feature>
<feature type="transmembrane region" description="Helical" evidence="6">
    <location>
        <begin position="166"/>
        <end position="193"/>
    </location>
</feature>
<evidence type="ECO:0000256" key="5">
    <source>
        <dbReference type="ARBA" id="ARBA00023136"/>
    </source>
</evidence>
<protein>
    <recommendedName>
        <fullName evidence="6">Phosphate transporter</fullName>
    </recommendedName>
</protein>
<dbReference type="GO" id="GO:0016020">
    <property type="term" value="C:membrane"/>
    <property type="evidence" value="ECO:0007669"/>
    <property type="project" value="UniProtKB-SubCell"/>
</dbReference>
<feature type="transmembrane region" description="Helical" evidence="6">
    <location>
        <begin position="33"/>
        <end position="53"/>
    </location>
</feature>
<feature type="transmembrane region" description="Helical" evidence="6">
    <location>
        <begin position="93"/>
        <end position="112"/>
    </location>
</feature>
<evidence type="ECO:0000256" key="1">
    <source>
        <dbReference type="ARBA" id="ARBA00004141"/>
    </source>
</evidence>
<organism evidence="7">
    <name type="scientific">candidate division WOR-3 bacterium</name>
    <dbReference type="NCBI Taxonomy" id="2052148"/>
    <lineage>
        <taxon>Bacteria</taxon>
        <taxon>Bacteria division WOR-3</taxon>
    </lineage>
</organism>
<dbReference type="AlphaFoldDB" id="A0A7C2P2L1"/>
<proteinExistence type="inferred from homology"/>
<keyword evidence="3 6" id="KW-0812">Transmembrane</keyword>
<comment type="caution">
    <text evidence="7">The sequence shown here is derived from an EMBL/GenBank/DDBJ whole genome shotgun (WGS) entry which is preliminary data.</text>
</comment>
<dbReference type="PANTHER" id="PTHR11101:SF80">
    <property type="entry name" value="PHOSPHATE TRANSPORTER"/>
    <property type="match status" value="1"/>
</dbReference>
<comment type="subcellular location">
    <subcellularLocation>
        <location evidence="1 6">Membrane</location>
        <topology evidence="1 6">Multi-pass membrane protein</topology>
    </subcellularLocation>
</comment>
<name>A0A7C2P2L1_UNCW3</name>
<sequence>MNFILLTGGLILGWSLGANNTADIFGSAVGSKMVKLKTALTIAAIFVILGAVLQGSNTTKSIGELGKINAIGGAFTVCLATGLTVIWMTRAGFLVSITQALVGGIVGWSLFAGEIVNVGSLTQIIKAWIIAPLIAFLLAFLLYKYLHKLQSKVKINLFTIDYLFRLAFMILGAFGAFSFGANNIANIVGVYIFSNPFKNIYIGNLEITAFQILLFVGAMSIALGILTGSERVMKTVGEKILKLSPLAGLVVVFTQAIVLLLFSSDVLRKILMLLHLPTLPLVPVSSSQVVIGAMIGIGLARGAGRLINFKVLKDIALAWVITPISAGILSFVMLFFTQNVFQLTVRHPIRYTLNKEVIQEIEKLGIDTSQLKTLQGKIFENTANARNTLLSLGKYDKKQIYTILEYMRIDSIVIDTSKLREINLKWFTPEEINEIKKLHRKVYIHSWEFKNELLKSPVFTQKITNLEGKKDFEKQFELLEFLFRKPYK</sequence>
<evidence type="ECO:0000256" key="4">
    <source>
        <dbReference type="ARBA" id="ARBA00022989"/>
    </source>
</evidence>
<keyword evidence="4 6" id="KW-1133">Transmembrane helix</keyword>
<reference evidence="7" key="1">
    <citation type="journal article" date="2020" name="mSystems">
        <title>Genome- and Community-Level Interaction Insights into Carbon Utilization and Element Cycling Functions of Hydrothermarchaeota in Hydrothermal Sediment.</title>
        <authorList>
            <person name="Zhou Z."/>
            <person name="Liu Y."/>
            <person name="Xu W."/>
            <person name="Pan J."/>
            <person name="Luo Z.H."/>
            <person name="Li M."/>
        </authorList>
    </citation>
    <scope>NUCLEOTIDE SEQUENCE [LARGE SCALE GENOMIC DNA]</scope>
    <source>
        <strain evidence="7">SpSt-34</strain>
    </source>
</reference>
<evidence type="ECO:0000256" key="3">
    <source>
        <dbReference type="ARBA" id="ARBA00022692"/>
    </source>
</evidence>
<evidence type="ECO:0000256" key="2">
    <source>
        <dbReference type="ARBA" id="ARBA00022448"/>
    </source>
</evidence>